<dbReference type="PANTHER" id="PTHR30055">
    <property type="entry name" value="HTH-TYPE TRANSCRIPTIONAL REGULATOR RUTR"/>
    <property type="match status" value="1"/>
</dbReference>
<organism evidence="6 7">
    <name type="scientific">Microtetraspora glauca</name>
    <dbReference type="NCBI Taxonomy" id="1996"/>
    <lineage>
        <taxon>Bacteria</taxon>
        <taxon>Bacillati</taxon>
        <taxon>Actinomycetota</taxon>
        <taxon>Actinomycetes</taxon>
        <taxon>Streptosporangiales</taxon>
        <taxon>Streptosporangiaceae</taxon>
        <taxon>Microtetraspora</taxon>
    </lineage>
</organism>
<name>A0ABV3GCY1_MICGL</name>
<evidence type="ECO:0000256" key="3">
    <source>
        <dbReference type="ARBA" id="ARBA00023163"/>
    </source>
</evidence>
<dbReference type="InterPro" id="IPR050109">
    <property type="entry name" value="HTH-type_TetR-like_transc_reg"/>
</dbReference>
<protein>
    <submittedName>
        <fullName evidence="6">TetR/AcrR family transcriptional regulator</fullName>
    </submittedName>
</protein>
<dbReference type="InterPro" id="IPR001647">
    <property type="entry name" value="HTH_TetR"/>
</dbReference>
<evidence type="ECO:0000256" key="4">
    <source>
        <dbReference type="PROSITE-ProRule" id="PRU00335"/>
    </source>
</evidence>
<dbReference type="Proteomes" id="UP001551675">
    <property type="component" value="Unassembled WGS sequence"/>
</dbReference>
<keyword evidence="3" id="KW-0804">Transcription</keyword>
<keyword evidence="2 4" id="KW-0238">DNA-binding</keyword>
<keyword evidence="7" id="KW-1185">Reference proteome</keyword>
<evidence type="ECO:0000256" key="2">
    <source>
        <dbReference type="ARBA" id="ARBA00023125"/>
    </source>
</evidence>
<keyword evidence="1" id="KW-0805">Transcription regulation</keyword>
<dbReference type="InterPro" id="IPR009057">
    <property type="entry name" value="Homeodomain-like_sf"/>
</dbReference>
<feature type="domain" description="HTH tetR-type" evidence="5">
    <location>
        <begin position="2"/>
        <end position="62"/>
    </location>
</feature>
<dbReference type="SUPFAM" id="SSF46689">
    <property type="entry name" value="Homeodomain-like"/>
    <property type="match status" value="1"/>
</dbReference>
<dbReference type="InterPro" id="IPR036271">
    <property type="entry name" value="Tet_transcr_reg_TetR-rel_C_sf"/>
</dbReference>
<dbReference type="EMBL" id="JBFALK010000005">
    <property type="protein sequence ID" value="MEV0969486.1"/>
    <property type="molecule type" value="Genomic_DNA"/>
</dbReference>
<evidence type="ECO:0000313" key="7">
    <source>
        <dbReference type="Proteomes" id="UP001551675"/>
    </source>
</evidence>
<reference evidence="6 7" key="1">
    <citation type="submission" date="2024-06" db="EMBL/GenBank/DDBJ databases">
        <title>The Natural Products Discovery Center: Release of the First 8490 Sequenced Strains for Exploring Actinobacteria Biosynthetic Diversity.</title>
        <authorList>
            <person name="Kalkreuter E."/>
            <person name="Kautsar S.A."/>
            <person name="Yang D."/>
            <person name="Bader C.D."/>
            <person name="Teijaro C.N."/>
            <person name="Fluegel L."/>
            <person name="Davis C.M."/>
            <person name="Simpson J.R."/>
            <person name="Lauterbach L."/>
            <person name="Steele A.D."/>
            <person name="Gui C."/>
            <person name="Meng S."/>
            <person name="Li G."/>
            <person name="Viehrig K."/>
            <person name="Ye F."/>
            <person name="Su P."/>
            <person name="Kiefer A.F."/>
            <person name="Nichols A."/>
            <person name="Cepeda A.J."/>
            <person name="Yan W."/>
            <person name="Fan B."/>
            <person name="Jiang Y."/>
            <person name="Adhikari A."/>
            <person name="Zheng C.-J."/>
            <person name="Schuster L."/>
            <person name="Cowan T.M."/>
            <person name="Smanski M.J."/>
            <person name="Chevrette M.G."/>
            <person name="De Carvalho L.P.S."/>
            <person name="Shen B."/>
        </authorList>
    </citation>
    <scope>NUCLEOTIDE SEQUENCE [LARGE SCALE GENOMIC DNA]</scope>
    <source>
        <strain evidence="6 7">NPDC050100</strain>
    </source>
</reference>
<dbReference type="Gene3D" id="1.10.357.10">
    <property type="entry name" value="Tetracycline Repressor, domain 2"/>
    <property type="match status" value="1"/>
</dbReference>
<proteinExistence type="predicted"/>
<dbReference type="PROSITE" id="PS50977">
    <property type="entry name" value="HTH_TETR_2"/>
    <property type="match status" value="1"/>
</dbReference>
<gene>
    <name evidence="6" type="ORF">AB0I59_12685</name>
</gene>
<evidence type="ECO:0000256" key="1">
    <source>
        <dbReference type="ARBA" id="ARBA00023015"/>
    </source>
</evidence>
<dbReference type="SUPFAM" id="SSF48498">
    <property type="entry name" value="Tetracyclin repressor-like, C-terminal domain"/>
    <property type="match status" value="1"/>
</dbReference>
<comment type="caution">
    <text evidence="6">The sequence shown here is derived from an EMBL/GenBank/DDBJ whole genome shotgun (WGS) entry which is preliminary data.</text>
</comment>
<dbReference type="RefSeq" id="WP_061257696.1">
    <property type="nucleotide sequence ID" value="NZ_JBFALK010000005.1"/>
</dbReference>
<sequence>MAPTRDRIVGAAEHVIQELGLVRATTKEIARAAGCSEALLYKHFRTKEEIFLAVLLERMPALRPATLRLGARVGQGTIAGNLEELAGSAIEFFRRTISLAGGMLGDPSLLNGFRQMLAASGGGPHVPVTLLASYIREEQRIGRVSQDADPDAAAALLFGACFHRAFLANLVELGPDDVLVHELVRTLLTGLTPR</sequence>
<accession>A0ABV3GCY1</accession>
<dbReference type="Pfam" id="PF00440">
    <property type="entry name" value="TetR_N"/>
    <property type="match status" value="1"/>
</dbReference>
<dbReference type="Gene3D" id="1.10.10.60">
    <property type="entry name" value="Homeodomain-like"/>
    <property type="match status" value="1"/>
</dbReference>
<dbReference type="PANTHER" id="PTHR30055:SF238">
    <property type="entry name" value="MYCOFACTOCIN BIOSYNTHESIS TRANSCRIPTIONAL REGULATOR MFTR-RELATED"/>
    <property type="match status" value="1"/>
</dbReference>
<evidence type="ECO:0000259" key="5">
    <source>
        <dbReference type="PROSITE" id="PS50977"/>
    </source>
</evidence>
<feature type="DNA-binding region" description="H-T-H motif" evidence="4">
    <location>
        <begin position="25"/>
        <end position="44"/>
    </location>
</feature>
<evidence type="ECO:0000313" key="6">
    <source>
        <dbReference type="EMBL" id="MEV0969486.1"/>
    </source>
</evidence>
<dbReference type="PRINTS" id="PR00455">
    <property type="entry name" value="HTHTETR"/>
</dbReference>